<name>A0A8X6FG86_TRICU</name>
<dbReference type="EMBL" id="BMAO01032036">
    <property type="protein sequence ID" value="GFQ79297.1"/>
    <property type="molecule type" value="Genomic_DNA"/>
</dbReference>
<keyword evidence="2" id="KW-1185">Reference proteome</keyword>
<sequence>MNPIKINVDEVIEALLKSEESAPMIQKIEKGVNNEGSDQEEAPKQLVPVRREFFYKLDVDKDPFLLYPQETNILNLTCVCRQSTMRQYQCLIKHPLPF</sequence>
<comment type="caution">
    <text evidence="1">The sequence shown here is derived from an EMBL/GenBank/DDBJ whole genome shotgun (WGS) entry which is preliminary data.</text>
</comment>
<gene>
    <name evidence="1" type="ORF">TNCT_656341</name>
</gene>
<dbReference type="Proteomes" id="UP000887116">
    <property type="component" value="Unassembled WGS sequence"/>
</dbReference>
<evidence type="ECO:0000313" key="2">
    <source>
        <dbReference type="Proteomes" id="UP000887116"/>
    </source>
</evidence>
<proteinExistence type="predicted"/>
<reference evidence="1" key="1">
    <citation type="submission" date="2020-07" db="EMBL/GenBank/DDBJ databases">
        <title>Multicomponent nature underlies the extraordinary mechanical properties of spider dragline silk.</title>
        <authorList>
            <person name="Kono N."/>
            <person name="Nakamura H."/>
            <person name="Mori M."/>
            <person name="Yoshida Y."/>
            <person name="Ohtoshi R."/>
            <person name="Malay A.D."/>
            <person name="Moran D.A.P."/>
            <person name="Tomita M."/>
            <person name="Numata K."/>
            <person name="Arakawa K."/>
        </authorList>
    </citation>
    <scope>NUCLEOTIDE SEQUENCE</scope>
</reference>
<dbReference type="AlphaFoldDB" id="A0A8X6FG86"/>
<organism evidence="1 2">
    <name type="scientific">Trichonephila clavata</name>
    <name type="common">Joro spider</name>
    <name type="synonym">Nephila clavata</name>
    <dbReference type="NCBI Taxonomy" id="2740835"/>
    <lineage>
        <taxon>Eukaryota</taxon>
        <taxon>Metazoa</taxon>
        <taxon>Ecdysozoa</taxon>
        <taxon>Arthropoda</taxon>
        <taxon>Chelicerata</taxon>
        <taxon>Arachnida</taxon>
        <taxon>Araneae</taxon>
        <taxon>Araneomorphae</taxon>
        <taxon>Entelegynae</taxon>
        <taxon>Araneoidea</taxon>
        <taxon>Nephilidae</taxon>
        <taxon>Trichonephila</taxon>
    </lineage>
</organism>
<accession>A0A8X6FG86</accession>
<protein>
    <submittedName>
        <fullName evidence="1">Uncharacterized protein</fullName>
    </submittedName>
</protein>
<evidence type="ECO:0000313" key="1">
    <source>
        <dbReference type="EMBL" id="GFQ79297.1"/>
    </source>
</evidence>